<dbReference type="InterPro" id="IPR011990">
    <property type="entry name" value="TPR-like_helical_dom_sf"/>
</dbReference>
<dbReference type="PANTHER" id="PTHR11102:SF161">
    <property type="match status" value="1"/>
</dbReference>
<gene>
    <name evidence="1" type="primary">hcpA_2</name>
    <name evidence="1" type="ORF">NCTC12229_01892</name>
</gene>
<dbReference type="InterPro" id="IPR006597">
    <property type="entry name" value="Sel1-like"/>
</dbReference>
<proteinExistence type="predicted"/>
<dbReference type="EMBL" id="UGRS01000002">
    <property type="protein sequence ID" value="SUA44401.1"/>
    <property type="molecule type" value="Genomic_DNA"/>
</dbReference>
<dbReference type="SMART" id="SM00671">
    <property type="entry name" value="SEL1"/>
    <property type="match status" value="8"/>
</dbReference>
<keyword evidence="1" id="KW-0378">Hydrolase</keyword>
<dbReference type="Proteomes" id="UP000254055">
    <property type="component" value="Unassembled WGS sequence"/>
</dbReference>
<evidence type="ECO:0000313" key="2">
    <source>
        <dbReference type="Proteomes" id="UP000254055"/>
    </source>
</evidence>
<dbReference type="SUPFAM" id="SSF81901">
    <property type="entry name" value="HCP-like"/>
    <property type="match status" value="2"/>
</dbReference>
<dbReference type="OrthoDB" id="8587079at2"/>
<evidence type="ECO:0000313" key="1">
    <source>
        <dbReference type="EMBL" id="SUA44401.1"/>
    </source>
</evidence>
<name>A0A378WVA5_9NEIS</name>
<reference evidence="1 2" key="1">
    <citation type="submission" date="2018-06" db="EMBL/GenBank/DDBJ databases">
        <authorList>
            <consortium name="Pathogen Informatics"/>
            <person name="Doyle S."/>
        </authorList>
    </citation>
    <scope>NUCLEOTIDE SEQUENCE [LARGE SCALE GENOMIC DNA]</scope>
    <source>
        <strain evidence="1 2">NCTC12229</strain>
    </source>
</reference>
<sequence>MIRCLLIVFILSGCGYAETSEAIATSKDCEKNTSSIEVLMKCAENGNVNSQFALGAQYMQGIGVKQDFHKAFHWTKIAADQGIVGAQINLGKLYELGLGVEQDYQKAFEWTQKAANKGSFIALNNLADYYNRGVGVERDVKKATGYYKILAEKGDAGGQMNLGFAYFYGVGIEKDIDKSIKWITKAADQGFEPAMLSLASTYQDLGNQKEAIFWARKAVKHSNGALAQATLGNVLALSNDKLYYDEAMELLDAAMKRGEPRAFFLMGSLHSERNNIFPYDESKAYQYYLQAVEMKYAPAQYQLGNWLMKGRYVHKNELEALKLYEASAEAGIQEAIQKLVEIYHKGTSDISKDEAKAKYWQNKLINVSE</sequence>
<organism evidence="1 2">
    <name type="scientific">Neisseria zoodegmatis</name>
    <dbReference type="NCBI Taxonomy" id="326523"/>
    <lineage>
        <taxon>Bacteria</taxon>
        <taxon>Pseudomonadati</taxon>
        <taxon>Pseudomonadota</taxon>
        <taxon>Betaproteobacteria</taxon>
        <taxon>Neisseriales</taxon>
        <taxon>Neisseriaceae</taxon>
        <taxon>Neisseria</taxon>
    </lineage>
</organism>
<dbReference type="EC" id="3.5.2.6" evidence="1"/>
<dbReference type="Pfam" id="PF08238">
    <property type="entry name" value="Sel1"/>
    <property type="match status" value="8"/>
</dbReference>
<dbReference type="RefSeq" id="WP_115134434.1">
    <property type="nucleotide sequence ID" value="NZ_UGRS01000002.1"/>
</dbReference>
<dbReference type="AlphaFoldDB" id="A0A378WVA5"/>
<dbReference type="PANTHER" id="PTHR11102">
    <property type="entry name" value="SEL-1-LIKE PROTEIN"/>
    <property type="match status" value="1"/>
</dbReference>
<dbReference type="Gene3D" id="1.25.40.10">
    <property type="entry name" value="Tetratricopeptide repeat domain"/>
    <property type="match status" value="2"/>
</dbReference>
<protein>
    <submittedName>
        <fullName evidence="1">TPR repeat protein</fullName>
        <ecNumber evidence="1">3.5.2.6</ecNumber>
    </submittedName>
</protein>
<accession>A0A378WVA5</accession>
<dbReference type="GO" id="GO:0008800">
    <property type="term" value="F:beta-lactamase activity"/>
    <property type="evidence" value="ECO:0007669"/>
    <property type="project" value="UniProtKB-EC"/>
</dbReference>
<dbReference type="InterPro" id="IPR050767">
    <property type="entry name" value="Sel1_AlgK"/>
</dbReference>